<dbReference type="Proteomes" id="UP000828251">
    <property type="component" value="Unassembled WGS sequence"/>
</dbReference>
<protein>
    <submittedName>
        <fullName evidence="1">Uncharacterized protein</fullName>
    </submittedName>
</protein>
<accession>A0A9D4AH54</accession>
<comment type="caution">
    <text evidence="1">The sequence shown here is derived from an EMBL/GenBank/DDBJ whole genome shotgun (WGS) entry which is preliminary data.</text>
</comment>
<name>A0A9D4AH54_9ROSI</name>
<keyword evidence="2" id="KW-1185">Reference proteome</keyword>
<dbReference type="EMBL" id="JAIQCV010000003">
    <property type="protein sequence ID" value="KAH1115605.1"/>
    <property type="molecule type" value="Genomic_DNA"/>
</dbReference>
<gene>
    <name evidence="1" type="ORF">J1N35_008983</name>
</gene>
<dbReference type="AlphaFoldDB" id="A0A9D4AH54"/>
<evidence type="ECO:0000313" key="1">
    <source>
        <dbReference type="EMBL" id="KAH1115605.1"/>
    </source>
</evidence>
<proteinExistence type="predicted"/>
<reference evidence="1 2" key="1">
    <citation type="journal article" date="2021" name="Plant Biotechnol. J.">
        <title>Multi-omics assisted identification of the key and species-specific regulatory components of drought-tolerant mechanisms in Gossypium stocksii.</title>
        <authorList>
            <person name="Yu D."/>
            <person name="Ke L."/>
            <person name="Zhang D."/>
            <person name="Wu Y."/>
            <person name="Sun Y."/>
            <person name="Mei J."/>
            <person name="Sun J."/>
            <person name="Sun Y."/>
        </authorList>
    </citation>
    <scope>NUCLEOTIDE SEQUENCE [LARGE SCALE GENOMIC DNA]</scope>
    <source>
        <strain evidence="2">cv. E1</strain>
        <tissue evidence="1">Leaf</tissue>
    </source>
</reference>
<evidence type="ECO:0000313" key="2">
    <source>
        <dbReference type="Proteomes" id="UP000828251"/>
    </source>
</evidence>
<organism evidence="1 2">
    <name type="scientific">Gossypium stocksii</name>
    <dbReference type="NCBI Taxonomy" id="47602"/>
    <lineage>
        <taxon>Eukaryota</taxon>
        <taxon>Viridiplantae</taxon>
        <taxon>Streptophyta</taxon>
        <taxon>Embryophyta</taxon>
        <taxon>Tracheophyta</taxon>
        <taxon>Spermatophyta</taxon>
        <taxon>Magnoliopsida</taxon>
        <taxon>eudicotyledons</taxon>
        <taxon>Gunneridae</taxon>
        <taxon>Pentapetalae</taxon>
        <taxon>rosids</taxon>
        <taxon>malvids</taxon>
        <taxon>Malvales</taxon>
        <taxon>Malvaceae</taxon>
        <taxon>Malvoideae</taxon>
        <taxon>Gossypium</taxon>
    </lineage>
</organism>
<sequence length="105" mass="11071">MPFNSLINSSGLPTITSGDMPATSRTLTYSNLDLSSGTIHTCLPFVCLQATAKPMLVAVPPPCDHASTMKLTFHPAAIDETSSAIPESLQAPHCKAKTINQASMK</sequence>